<dbReference type="Pfam" id="PF07044">
    <property type="entry name" value="DUF1329"/>
    <property type="match status" value="1"/>
</dbReference>
<evidence type="ECO:0000313" key="2">
    <source>
        <dbReference type="EMBL" id="RQP23704.1"/>
    </source>
</evidence>
<dbReference type="OrthoDB" id="6751304at2"/>
<comment type="caution">
    <text evidence="2">The sequence shown here is derived from an EMBL/GenBank/DDBJ whole genome shotgun (WGS) entry which is preliminary data.</text>
</comment>
<gene>
    <name evidence="2" type="ORF">DZC73_16375</name>
</gene>
<dbReference type="EMBL" id="QUSW01000004">
    <property type="protein sequence ID" value="RQP23704.1"/>
    <property type="molecule type" value="Genomic_DNA"/>
</dbReference>
<name>A0A3N7HNI5_9BURK</name>
<sequence length="449" mass="50117">MNARHTIRSLVAMAAWAAMGHAGAAMTDDEAARLGKDLTPIGAERAGNKAGSIPAWDGGLNKAPAGADLSKGYADPFAGEKPLYTISAANMAQYKDVLAPGQMELMKRYPGYKLNVYPTHRTAAYPQSIYDAVKAEGVKAVITGGGTGVSGVAKSTVPFPIPKQGVEVMWNHMMRYRGGSFVRYSAEFPVQASGSFTPLTRSEYTLQSAVLDKPENNRMLYALFHVTGPSSQAGELDMLHSPQDQTKEPNLIWVYNAGQRRVLRAPDLCCDTPGQGSDGLRTTDDYDGFFGPTDRYDWKLVGKKEMLISYNNYRLNSKSLKYTDLVRPTNLNPDLVRYELHRVWVVEATLKQGMRHAYAKRTFYFDEDSWHLAHADQYDGRGELWRIHEEHLMQFYDAPVLFNTGDVVYDLQARRYVVVGVSNQEKPIKFGLKPDLAFFSTDNLRRMAN</sequence>
<dbReference type="Proteomes" id="UP000267464">
    <property type="component" value="Unassembled WGS sequence"/>
</dbReference>
<evidence type="ECO:0000313" key="3">
    <source>
        <dbReference type="Proteomes" id="UP000267464"/>
    </source>
</evidence>
<dbReference type="RefSeq" id="WP_124541424.1">
    <property type="nucleotide sequence ID" value="NZ_QUSW01000004.1"/>
</dbReference>
<evidence type="ECO:0000256" key="1">
    <source>
        <dbReference type="SAM" id="SignalP"/>
    </source>
</evidence>
<dbReference type="InterPro" id="IPR010752">
    <property type="entry name" value="DUF1329"/>
</dbReference>
<protein>
    <submittedName>
        <fullName evidence="2">DUF1329 domain-containing protein</fullName>
    </submittedName>
</protein>
<keyword evidence="1" id="KW-0732">Signal</keyword>
<dbReference type="Gene3D" id="2.50.20.10">
    <property type="entry name" value="Lipoprotein localisation LolA/LolB/LppX"/>
    <property type="match status" value="1"/>
</dbReference>
<organism evidence="2 3">
    <name type="scientific">Piscinibacter terrae</name>
    <dbReference type="NCBI Taxonomy" id="2496871"/>
    <lineage>
        <taxon>Bacteria</taxon>
        <taxon>Pseudomonadati</taxon>
        <taxon>Pseudomonadota</taxon>
        <taxon>Betaproteobacteria</taxon>
        <taxon>Burkholderiales</taxon>
        <taxon>Sphaerotilaceae</taxon>
        <taxon>Piscinibacter</taxon>
    </lineage>
</organism>
<accession>A0A3N7HNI5</accession>
<feature type="chain" id="PRO_5018140814" evidence="1">
    <location>
        <begin position="25"/>
        <end position="449"/>
    </location>
</feature>
<dbReference type="AlphaFoldDB" id="A0A3N7HNI5"/>
<feature type="signal peptide" evidence="1">
    <location>
        <begin position="1"/>
        <end position="24"/>
    </location>
</feature>
<reference evidence="2 3" key="2">
    <citation type="submission" date="2018-12" db="EMBL/GenBank/DDBJ databases">
        <title>Rhizobacter gummiphilus sp. nov., a rubber-degrading bacterium isolated from the soil of a botanical garden in Japan.</title>
        <authorList>
            <person name="Shunsuke S.S."/>
        </authorList>
    </citation>
    <scope>NUCLEOTIDE SEQUENCE [LARGE SCALE GENOMIC DNA]</scope>
    <source>
        <strain evidence="2 3">S-16</strain>
    </source>
</reference>
<reference evidence="2 3" key="1">
    <citation type="submission" date="2018-08" db="EMBL/GenBank/DDBJ databases">
        <authorList>
            <person name="Khan S.A."/>
            <person name="Jeon C.O."/>
            <person name="Chun B.H."/>
            <person name="Jeong S.E."/>
        </authorList>
    </citation>
    <scope>NUCLEOTIDE SEQUENCE [LARGE SCALE GENOMIC DNA]</scope>
    <source>
        <strain evidence="2 3">S-16</strain>
    </source>
</reference>
<keyword evidence="3" id="KW-1185">Reference proteome</keyword>
<dbReference type="CDD" id="cd16329">
    <property type="entry name" value="LolA_like"/>
    <property type="match status" value="1"/>
</dbReference>
<proteinExistence type="predicted"/>